<evidence type="ECO:0008006" key="4">
    <source>
        <dbReference type="Google" id="ProtNLM"/>
    </source>
</evidence>
<comment type="caution">
    <text evidence="2">The sequence shown here is derived from an EMBL/GenBank/DDBJ whole genome shotgun (WGS) entry which is preliminary data.</text>
</comment>
<keyword evidence="1" id="KW-1133">Transmembrane helix</keyword>
<evidence type="ECO:0000313" key="3">
    <source>
        <dbReference type="Proteomes" id="UP000034098"/>
    </source>
</evidence>
<protein>
    <recommendedName>
        <fullName evidence="4">Signal peptidase I</fullName>
    </recommendedName>
</protein>
<name>A0A0M2HMD1_MICTR</name>
<proteinExistence type="predicted"/>
<keyword evidence="3" id="KW-1185">Reference proteome</keyword>
<dbReference type="Proteomes" id="UP000034098">
    <property type="component" value="Unassembled WGS sequence"/>
</dbReference>
<keyword evidence="1" id="KW-0472">Membrane</keyword>
<dbReference type="AlphaFoldDB" id="A0A0M2HMD1"/>
<organism evidence="2 3">
    <name type="scientific">Microbacterium trichothecenolyticum</name>
    <name type="common">Aureobacterium trichothecenolyticum</name>
    <dbReference type="NCBI Taxonomy" id="69370"/>
    <lineage>
        <taxon>Bacteria</taxon>
        <taxon>Bacillati</taxon>
        <taxon>Actinomycetota</taxon>
        <taxon>Actinomycetes</taxon>
        <taxon>Micrococcales</taxon>
        <taxon>Microbacteriaceae</taxon>
        <taxon>Microbacterium</taxon>
    </lineage>
</organism>
<dbReference type="PATRIC" id="fig|69370.6.peg.167"/>
<gene>
    <name evidence="2" type="ORF">RS82_00160</name>
</gene>
<keyword evidence="1" id="KW-0812">Transmembrane</keyword>
<accession>A0A0M2HMD1</accession>
<evidence type="ECO:0000256" key="1">
    <source>
        <dbReference type="SAM" id="Phobius"/>
    </source>
</evidence>
<dbReference type="RefSeq" id="WP_045296227.1">
    <property type="nucleotide sequence ID" value="NZ_JYJA01000015.1"/>
</dbReference>
<dbReference type="EMBL" id="JYJA01000015">
    <property type="protein sequence ID" value="KJL45608.1"/>
    <property type="molecule type" value="Genomic_DNA"/>
</dbReference>
<sequence>MKKLLKRMGDAVFDVLPYVIVALFVIALILIVFGIRLFITGGDMGCAFANDPALCIAVKEGRP</sequence>
<evidence type="ECO:0000313" key="2">
    <source>
        <dbReference type="EMBL" id="KJL45608.1"/>
    </source>
</evidence>
<feature type="transmembrane region" description="Helical" evidence="1">
    <location>
        <begin position="12"/>
        <end position="35"/>
    </location>
</feature>
<reference evidence="2 3" key="1">
    <citation type="submission" date="2015-02" db="EMBL/GenBank/DDBJ databases">
        <title>Draft genome sequences of ten Microbacterium spp. with emphasis on heavy metal contaminated environments.</title>
        <authorList>
            <person name="Corretto E."/>
        </authorList>
    </citation>
    <scope>NUCLEOTIDE SEQUENCE [LARGE SCALE GENOMIC DNA]</scope>
    <source>
        <strain evidence="2 3">DSM 8608</strain>
    </source>
</reference>